<feature type="chain" id="PRO_5030645659" evidence="1">
    <location>
        <begin position="38"/>
        <end position="550"/>
    </location>
</feature>
<proteinExistence type="predicted"/>
<name>A0A7W2TUK3_9GAMM</name>
<keyword evidence="3" id="KW-1185">Reference proteome</keyword>
<dbReference type="RefSeq" id="WP_182168972.1">
    <property type="nucleotide sequence ID" value="NZ_JACFXU010000013.1"/>
</dbReference>
<evidence type="ECO:0000256" key="1">
    <source>
        <dbReference type="SAM" id="SignalP"/>
    </source>
</evidence>
<protein>
    <submittedName>
        <fullName evidence="2">Uncharacterized protein</fullName>
    </submittedName>
</protein>
<feature type="signal peptide" evidence="1">
    <location>
        <begin position="1"/>
        <end position="37"/>
    </location>
</feature>
<sequence length="550" mass="60172">MNKNAIDTNTKKKGLSYLRLSIACLCAPLVSLSSAFALDESAEKDAQAFCTTLKKINDGGIDTRGLPELDGHAKVLKALLDVSPAAIQKDMQQFHDAFEAWAAAVDGKRPMIKTFAELSDPSLAGAEGRVGDFIAAECGLSLEGSSYNVSAIPATQTICPAWPRIGNPETFNHFPNLPDIAGANYFSNNFLISASAEVAQPGLFVVEPGGWVEFHGQYPRSRYFAYHPNDMDLNNLPTLVDKDIDPDAGSVNPYRQVPTESDELYYTAKYVFGPPPTNPEPNTRYVGVKKDGKSPNHYVSNLLRLYASDIGDGANSGGVPLPAVTIYNAAGEVTQQFDECDLYANGGMSVKSDLKYPHLPIADHRANKDGYWSTSSNFEAPSDTLANADVQYLSTVYSKRFGDIHVLRAKYLSAPDTRSGVPVSSPDFDVRLYSICTYNIWAGHAIDCMLDSELSVDEEGYYTLVISDEINRPENLQQQKATWIDSGGFLDGQLTYRYVYRDNPIVQDIINGVKGAEIPASSAEFIPESIACTKERFEDGGWKACFDNEE</sequence>
<evidence type="ECO:0000313" key="2">
    <source>
        <dbReference type="EMBL" id="MBA6412153.1"/>
    </source>
</evidence>
<reference evidence="2 3" key="1">
    <citation type="submission" date="2020-07" db="EMBL/GenBank/DDBJ databases">
        <title>Halieaceae bacterium, F7430, whole genome shotgun sequencing project.</title>
        <authorList>
            <person name="Jiang S."/>
            <person name="Liu Z.W."/>
            <person name="Du Z.J."/>
        </authorList>
    </citation>
    <scope>NUCLEOTIDE SEQUENCE [LARGE SCALE GENOMIC DNA]</scope>
    <source>
        <strain evidence="2 3">F7430</strain>
    </source>
</reference>
<accession>A0A7W2TUK3</accession>
<keyword evidence="1" id="KW-0732">Signal</keyword>
<comment type="caution">
    <text evidence="2">The sequence shown here is derived from an EMBL/GenBank/DDBJ whole genome shotgun (WGS) entry which is preliminary data.</text>
</comment>
<dbReference type="AlphaFoldDB" id="A0A7W2TUK3"/>
<organism evidence="2 3">
    <name type="scientific">Sediminihaliea albiluteola</name>
    <dbReference type="NCBI Taxonomy" id="2758564"/>
    <lineage>
        <taxon>Bacteria</taxon>
        <taxon>Pseudomonadati</taxon>
        <taxon>Pseudomonadota</taxon>
        <taxon>Gammaproteobacteria</taxon>
        <taxon>Cellvibrionales</taxon>
        <taxon>Halieaceae</taxon>
        <taxon>Sediminihaliea</taxon>
    </lineage>
</organism>
<evidence type="ECO:0000313" key="3">
    <source>
        <dbReference type="Proteomes" id="UP000539350"/>
    </source>
</evidence>
<gene>
    <name evidence="2" type="ORF">H2508_03420</name>
</gene>
<dbReference type="EMBL" id="JACFXU010000013">
    <property type="protein sequence ID" value="MBA6412153.1"/>
    <property type="molecule type" value="Genomic_DNA"/>
</dbReference>
<dbReference type="Proteomes" id="UP000539350">
    <property type="component" value="Unassembled WGS sequence"/>
</dbReference>